<evidence type="ECO:0000313" key="6">
    <source>
        <dbReference type="Proteomes" id="UP000472270"/>
    </source>
</evidence>
<dbReference type="SMART" id="SM00028">
    <property type="entry name" value="TPR"/>
    <property type="match status" value="2"/>
</dbReference>
<organism evidence="5 6">
    <name type="scientific">Sinocyclocheilus rhinocerous</name>
    <dbReference type="NCBI Taxonomy" id="307959"/>
    <lineage>
        <taxon>Eukaryota</taxon>
        <taxon>Metazoa</taxon>
        <taxon>Chordata</taxon>
        <taxon>Craniata</taxon>
        <taxon>Vertebrata</taxon>
        <taxon>Euteleostomi</taxon>
        <taxon>Actinopterygii</taxon>
        <taxon>Neopterygii</taxon>
        <taxon>Teleostei</taxon>
        <taxon>Ostariophysi</taxon>
        <taxon>Cypriniformes</taxon>
        <taxon>Cyprinidae</taxon>
        <taxon>Cyprininae</taxon>
        <taxon>Sinocyclocheilus</taxon>
    </lineage>
</organism>
<dbReference type="PANTHER" id="PTHR22904:SF523">
    <property type="entry name" value="STRESS-INDUCED-PHOSPHOPROTEIN 1"/>
    <property type="match status" value="1"/>
</dbReference>
<dbReference type="SUPFAM" id="SSF48452">
    <property type="entry name" value="TPR-like"/>
    <property type="match status" value="1"/>
</dbReference>
<comment type="subcellular location">
    <subcellularLocation>
        <location evidence="1">Cytoplasm</location>
    </subcellularLocation>
</comment>
<dbReference type="GO" id="GO:0005737">
    <property type="term" value="C:cytoplasm"/>
    <property type="evidence" value="ECO:0007669"/>
    <property type="project" value="UniProtKB-SubCell"/>
</dbReference>
<proteinExistence type="predicted"/>
<reference evidence="5" key="1">
    <citation type="submission" date="2025-08" db="UniProtKB">
        <authorList>
            <consortium name="Ensembl"/>
        </authorList>
    </citation>
    <scope>IDENTIFICATION</scope>
</reference>
<accession>A0A673JFN0</accession>
<dbReference type="InterPro" id="IPR011990">
    <property type="entry name" value="TPR-like_helical_dom_sf"/>
</dbReference>
<dbReference type="GO" id="GO:0051879">
    <property type="term" value="F:Hsp90 protein binding"/>
    <property type="evidence" value="ECO:0007669"/>
    <property type="project" value="TreeGrafter"/>
</dbReference>
<name>A0A673JFN0_9TELE</name>
<keyword evidence="6" id="KW-1185">Reference proteome</keyword>
<keyword evidence="2" id="KW-0963">Cytoplasm</keyword>
<reference evidence="5" key="2">
    <citation type="submission" date="2025-09" db="UniProtKB">
        <authorList>
            <consortium name="Ensembl"/>
        </authorList>
    </citation>
    <scope>IDENTIFICATION</scope>
</reference>
<evidence type="ECO:0000256" key="3">
    <source>
        <dbReference type="ARBA" id="ARBA00022737"/>
    </source>
</evidence>
<dbReference type="Pfam" id="PF13181">
    <property type="entry name" value="TPR_8"/>
    <property type="match status" value="2"/>
</dbReference>
<keyword evidence="3" id="KW-0677">Repeat</keyword>
<dbReference type="PANTHER" id="PTHR22904">
    <property type="entry name" value="TPR REPEAT CONTAINING PROTEIN"/>
    <property type="match status" value="1"/>
</dbReference>
<evidence type="ECO:0000256" key="2">
    <source>
        <dbReference type="ARBA" id="ARBA00022490"/>
    </source>
</evidence>
<evidence type="ECO:0000256" key="4">
    <source>
        <dbReference type="ARBA" id="ARBA00022803"/>
    </source>
</evidence>
<keyword evidence="4" id="KW-0802">TPR repeat</keyword>
<dbReference type="Ensembl" id="ENSSRHT00000051934.1">
    <property type="protein sequence ID" value="ENSSRHP00000050509.1"/>
    <property type="gene ID" value="ENSSRHG00000025427.1"/>
</dbReference>
<sequence>EAVRCYTVALTLDPSNHVLFSNRSAAYAKKGDYDNALKDACQTIKIKPDWGKGYSRKAAALEFLGRLEDAKATYQEGIRQEPSNQQLKEGLQKIEARLFITDICSLTEHIDRALLSLILCQAICAIFQFISMDAQRTCI</sequence>
<dbReference type="Gene3D" id="1.25.40.10">
    <property type="entry name" value="Tetratricopeptide repeat domain"/>
    <property type="match status" value="1"/>
</dbReference>
<protein>
    <submittedName>
        <fullName evidence="5">Uncharacterized protein</fullName>
    </submittedName>
</protein>
<dbReference type="FunFam" id="1.25.40.10:FF:000020">
    <property type="entry name" value="Stress-induced phosphoprotein 1"/>
    <property type="match status" value="1"/>
</dbReference>
<evidence type="ECO:0000313" key="5">
    <source>
        <dbReference type="Ensembl" id="ENSSRHP00000050509.1"/>
    </source>
</evidence>
<evidence type="ECO:0000256" key="1">
    <source>
        <dbReference type="ARBA" id="ARBA00004496"/>
    </source>
</evidence>
<dbReference type="InterPro" id="IPR019734">
    <property type="entry name" value="TPR_rpt"/>
</dbReference>
<dbReference type="Proteomes" id="UP000472270">
    <property type="component" value="Unassembled WGS sequence"/>
</dbReference>
<dbReference type="AlphaFoldDB" id="A0A673JFN0"/>